<reference evidence="2" key="1">
    <citation type="submission" date="2016-07" db="EMBL/GenBank/DDBJ databases">
        <authorList>
            <person name="Florea S."/>
            <person name="Webb J.S."/>
            <person name="Jaromczyk J."/>
            <person name="Schardl C.L."/>
        </authorList>
    </citation>
    <scope>NUCLEOTIDE SEQUENCE [LARGE SCALE GENOMIC DNA]</scope>
    <source>
        <strain evidence="2">MV-1</strain>
    </source>
</reference>
<dbReference type="Gene3D" id="3.20.20.70">
    <property type="entry name" value="Aldolase class I"/>
    <property type="match status" value="1"/>
</dbReference>
<evidence type="ECO:0000313" key="1">
    <source>
        <dbReference type="EMBL" id="OEJ64307.1"/>
    </source>
</evidence>
<organism evidence="1 2">
    <name type="scientific">Magnetovibrio blakemorei</name>
    <dbReference type="NCBI Taxonomy" id="28181"/>
    <lineage>
        <taxon>Bacteria</taxon>
        <taxon>Pseudomonadati</taxon>
        <taxon>Pseudomonadota</taxon>
        <taxon>Alphaproteobacteria</taxon>
        <taxon>Rhodospirillales</taxon>
        <taxon>Magnetovibrionaceae</taxon>
        <taxon>Magnetovibrio</taxon>
    </lineage>
</organism>
<dbReference type="GO" id="GO:0051213">
    <property type="term" value="F:dioxygenase activity"/>
    <property type="evidence" value="ECO:0007669"/>
    <property type="project" value="UniProtKB-KW"/>
</dbReference>
<accession>A0A1E5Q4F6</accession>
<dbReference type="SUPFAM" id="SSF51412">
    <property type="entry name" value="Inosine monophosphate dehydrogenase (IMPDH)"/>
    <property type="match status" value="1"/>
</dbReference>
<comment type="caution">
    <text evidence="1">The sequence shown here is derived from an EMBL/GenBank/DDBJ whole genome shotgun (WGS) entry which is preliminary data.</text>
</comment>
<proteinExistence type="predicted"/>
<protein>
    <submittedName>
        <fullName evidence="1">2-nitropropane dioxygenase</fullName>
    </submittedName>
</protein>
<evidence type="ECO:0000313" key="2">
    <source>
        <dbReference type="Proteomes" id="UP000095347"/>
    </source>
</evidence>
<dbReference type="PANTHER" id="PTHR32332">
    <property type="entry name" value="2-NITROPROPANE DIOXYGENASE"/>
    <property type="match status" value="1"/>
</dbReference>
<dbReference type="Pfam" id="PF03060">
    <property type="entry name" value="NMO"/>
    <property type="match status" value="1"/>
</dbReference>
<sequence length="458" mass="50441">MSGKEVLPLVEGGKGVAVSNGTTAGAWAKAGGIGTFSCVNPDSYAEDGTYIPQVYHGKTRSERFEELKTYAIQGGIEQAKIARDVSGGAGRIHMNVLWEAGGTVPILHGVLEQVGELVHGITCGAGMPYKVAEIAAQYGIHYYPIVSSGRAFNALWRRSYKDYAELLGGVVYEDPWLAGGHNGLSNAENPNEPQDPYQRCVDLRKVMNGYGLNRVPIVMAGGVWFLRDWENWLDNDELGPVAFQFGTRPLLTQESPIMQAWKDRLLTLKDGDVYLNQFSPTGFYSSAVRNPFLQDLVERSERQIEYRAKAGEAPFTAELPLGPRQRIHYVKPEDLPRAQAWIAAGQSEAMKTPDETMVFVTPEKSQEILKSQAECMCCLSQCRFSNWADNAEGTTGKRADPRSFCIQKALQLAAHGGDLDKSLMFAGHNAYKFAQDPFYANGFIPTVKQLVDRIVTGD</sequence>
<name>A0A1E5Q4F6_9PROT</name>
<dbReference type="InterPro" id="IPR013785">
    <property type="entry name" value="Aldolase_TIM"/>
</dbReference>
<keyword evidence="1" id="KW-0560">Oxidoreductase</keyword>
<dbReference type="PANTHER" id="PTHR32332:SF18">
    <property type="entry name" value="2-NITROPROPANE DIOXYGENASE"/>
    <property type="match status" value="1"/>
</dbReference>
<keyword evidence="2" id="KW-1185">Reference proteome</keyword>
<keyword evidence="1" id="KW-0223">Dioxygenase</keyword>
<gene>
    <name evidence="1" type="ORF">BEN30_16625</name>
</gene>
<dbReference type="EMBL" id="MCGG01000072">
    <property type="protein sequence ID" value="OEJ64307.1"/>
    <property type="molecule type" value="Genomic_DNA"/>
</dbReference>
<dbReference type="AlphaFoldDB" id="A0A1E5Q4F6"/>
<dbReference type="STRING" id="28181.BEN30_16625"/>
<dbReference type="OrthoDB" id="5288029at2"/>
<dbReference type="Proteomes" id="UP000095347">
    <property type="component" value="Unassembled WGS sequence"/>
</dbReference>